<dbReference type="OrthoDB" id="3236701at2759"/>
<dbReference type="GeneID" id="18835554"/>
<dbReference type="KEGG" id="dsq:DICSQDRAFT_137025"/>
<protein>
    <submittedName>
        <fullName evidence="1">Uncharacterized protein</fullName>
    </submittedName>
</protein>
<dbReference type="OMA" id="WHTEVNA"/>
<dbReference type="Proteomes" id="UP000053319">
    <property type="component" value="Unassembled WGS sequence"/>
</dbReference>
<evidence type="ECO:0000313" key="2">
    <source>
        <dbReference type="Proteomes" id="UP000053319"/>
    </source>
</evidence>
<organism evidence="1 2">
    <name type="scientific">Dichomitus squalens (strain LYAD-421)</name>
    <name type="common">Western red white-rot fungus</name>
    <dbReference type="NCBI Taxonomy" id="732165"/>
    <lineage>
        <taxon>Eukaryota</taxon>
        <taxon>Fungi</taxon>
        <taxon>Dikarya</taxon>
        <taxon>Basidiomycota</taxon>
        <taxon>Agaricomycotina</taxon>
        <taxon>Agaricomycetes</taxon>
        <taxon>Polyporales</taxon>
        <taxon>Polyporaceae</taxon>
        <taxon>Dichomitus</taxon>
    </lineage>
</organism>
<name>R7SYP7_DICSQ</name>
<sequence length="118" mass="12958">MLLCRATLSRALRSCPGQFRVQSATRLAGSIATSSPAKEFRVVLDNRTLYIDQELAQSLGWHTEVNAAEGVPLTLHGWGPHYFAISRTGSDSEALARRTAASGDDLKVLKVLEYLKDR</sequence>
<evidence type="ECO:0000313" key="1">
    <source>
        <dbReference type="EMBL" id="EJF61083.1"/>
    </source>
</evidence>
<dbReference type="AlphaFoldDB" id="R7SYP7"/>
<gene>
    <name evidence="1" type="ORF">DICSQDRAFT_137025</name>
</gene>
<dbReference type="RefSeq" id="XP_007366303.1">
    <property type="nucleotide sequence ID" value="XM_007366241.1"/>
</dbReference>
<dbReference type="HOGENOM" id="CLU_167707_0_0_1"/>
<reference evidence="1 2" key="1">
    <citation type="journal article" date="2012" name="Science">
        <title>The Paleozoic origin of enzymatic lignin decomposition reconstructed from 31 fungal genomes.</title>
        <authorList>
            <person name="Floudas D."/>
            <person name="Binder M."/>
            <person name="Riley R."/>
            <person name="Barry K."/>
            <person name="Blanchette R.A."/>
            <person name="Henrissat B."/>
            <person name="Martinez A.T."/>
            <person name="Otillar R."/>
            <person name="Spatafora J.W."/>
            <person name="Yadav J.S."/>
            <person name="Aerts A."/>
            <person name="Benoit I."/>
            <person name="Boyd A."/>
            <person name="Carlson A."/>
            <person name="Copeland A."/>
            <person name="Coutinho P.M."/>
            <person name="de Vries R.P."/>
            <person name="Ferreira P."/>
            <person name="Findley K."/>
            <person name="Foster B."/>
            <person name="Gaskell J."/>
            <person name="Glotzer D."/>
            <person name="Gorecki P."/>
            <person name="Heitman J."/>
            <person name="Hesse C."/>
            <person name="Hori C."/>
            <person name="Igarashi K."/>
            <person name="Jurgens J.A."/>
            <person name="Kallen N."/>
            <person name="Kersten P."/>
            <person name="Kohler A."/>
            <person name="Kuees U."/>
            <person name="Kumar T.K.A."/>
            <person name="Kuo A."/>
            <person name="LaButti K."/>
            <person name="Larrondo L.F."/>
            <person name="Lindquist E."/>
            <person name="Ling A."/>
            <person name="Lombard V."/>
            <person name="Lucas S."/>
            <person name="Lundell T."/>
            <person name="Martin R."/>
            <person name="McLaughlin D.J."/>
            <person name="Morgenstern I."/>
            <person name="Morin E."/>
            <person name="Murat C."/>
            <person name="Nagy L.G."/>
            <person name="Nolan M."/>
            <person name="Ohm R.A."/>
            <person name="Patyshakuliyeva A."/>
            <person name="Rokas A."/>
            <person name="Ruiz-Duenas F.J."/>
            <person name="Sabat G."/>
            <person name="Salamov A."/>
            <person name="Samejima M."/>
            <person name="Schmutz J."/>
            <person name="Slot J.C."/>
            <person name="St John F."/>
            <person name="Stenlid J."/>
            <person name="Sun H."/>
            <person name="Sun S."/>
            <person name="Syed K."/>
            <person name="Tsang A."/>
            <person name="Wiebenga A."/>
            <person name="Young D."/>
            <person name="Pisabarro A."/>
            <person name="Eastwood D.C."/>
            <person name="Martin F."/>
            <person name="Cullen D."/>
            <person name="Grigoriev I.V."/>
            <person name="Hibbett D.S."/>
        </authorList>
    </citation>
    <scope>NUCLEOTIDE SEQUENCE [LARGE SCALE GENOMIC DNA]</scope>
    <source>
        <strain evidence="1 2">LYAD-421 SS1</strain>
    </source>
</reference>
<proteinExistence type="predicted"/>
<dbReference type="EMBL" id="JH719412">
    <property type="protein sequence ID" value="EJF61083.1"/>
    <property type="molecule type" value="Genomic_DNA"/>
</dbReference>
<accession>R7SYP7</accession>